<dbReference type="Pfam" id="PF01582">
    <property type="entry name" value="TIR"/>
    <property type="match status" value="1"/>
</dbReference>
<name>A0AAE1N625_9FABA</name>
<dbReference type="Gene3D" id="3.40.50.10140">
    <property type="entry name" value="Toll/interleukin-1 receptor homology (TIR) domain"/>
    <property type="match status" value="1"/>
</dbReference>
<dbReference type="InterPro" id="IPR002182">
    <property type="entry name" value="NB-ARC"/>
</dbReference>
<accession>A0AAE1N625</accession>
<dbReference type="Gene3D" id="3.40.50.300">
    <property type="entry name" value="P-loop containing nucleotide triphosphate hydrolases"/>
    <property type="match status" value="1"/>
</dbReference>
<evidence type="ECO:0000256" key="1">
    <source>
        <dbReference type="ARBA" id="ARBA00022614"/>
    </source>
</evidence>
<keyword evidence="3" id="KW-0611">Plant defense</keyword>
<keyword evidence="2" id="KW-0677">Repeat</keyword>
<dbReference type="InterPro" id="IPR027417">
    <property type="entry name" value="P-loop_NTPase"/>
</dbReference>
<dbReference type="EMBL" id="JAWXYG010000001">
    <property type="protein sequence ID" value="KAK4283300.1"/>
    <property type="molecule type" value="Genomic_DNA"/>
</dbReference>
<reference evidence="6" key="1">
    <citation type="submission" date="2023-10" db="EMBL/GenBank/DDBJ databases">
        <title>Chromosome-level genome of the transformable northern wattle, Acacia crassicarpa.</title>
        <authorList>
            <person name="Massaro I."/>
            <person name="Sinha N.R."/>
            <person name="Poethig S."/>
            <person name="Leichty A.R."/>
        </authorList>
    </citation>
    <scope>NUCLEOTIDE SEQUENCE</scope>
    <source>
        <strain evidence="6">Acra3RX</strain>
        <tissue evidence="6">Leaf</tissue>
    </source>
</reference>
<evidence type="ECO:0000256" key="2">
    <source>
        <dbReference type="ARBA" id="ARBA00022737"/>
    </source>
</evidence>
<dbReference type="InterPro" id="IPR044974">
    <property type="entry name" value="Disease_R_plants"/>
</dbReference>
<organism evidence="6 7">
    <name type="scientific">Acacia crassicarpa</name>
    <name type="common">northern wattle</name>
    <dbReference type="NCBI Taxonomy" id="499986"/>
    <lineage>
        <taxon>Eukaryota</taxon>
        <taxon>Viridiplantae</taxon>
        <taxon>Streptophyta</taxon>
        <taxon>Embryophyta</taxon>
        <taxon>Tracheophyta</taxon>
        <taxon>Spermatophyta</taxon>
        <taxon>Magnoliopsida</taxon>
        <taxon>eudicotyledons</taxon>
        <taxon>Gunneridae</taxon>
        <taxon>Pentapetalae</taxon>
        <taxon>rosids</taxon>
        <taxon>fabids</taxon>
        <taxon>Fabales</taxon>
        <taxon>Fabaceae</taxon>
        <taxon>Caesalpinioideae</taxon>
        <taxon>mimosoid clade</taxon>
        <taxon>Acacieae</taxon>
        <taxon>Acacia</taxon>
    </lineage>
</organism>
<dbReference type="AlphaFoldDB" id="A0AAE1N625"/>
<dbReference type="PANTHER" id="PTHR11017">
    <property type="entry name" value="LEUCINE-RICH REPEAT-CONTAINING PROTEIN"/>
    <property type="match status" value="1"/>
</dbReference>
<dbReference type="Pfam" id="PF23286">
    <property type="entry name" value="LRR_13"/>
    <property type="match status" value="1"/>
</dbReference>
<comment type="caution">
    <text evidence="6">The sequence shown here is derived from an EMBL/GenBank/DDBJ whole genome shotgun (WGS) entry which is preliminary data.</text>
</comment>
<sequence length="854" mass="97165">MDFSSEYLKKWKYDVFLSFRGEDTRNNFTGHLYEALCQKGVYTFIDNEELNRGQGISPALEKAIEDSRISVVVLSKTFAFSTSCLNEVLKILEIKDSKGQLVLPVFYNVDPSELRHQKGSFEEGLVKHKDRLENMEKVKRWSESLCHVASLSGWHLSKGHESTFIKRIVEEILNRLNRTPLNVAKHPVGLESPVLDMESLLGTQSEKDVRVVGIHGIGGIGKTTIAKALYNHISNQFEAHTFIANVREISKQKFGLVRLQEALLSETLNCRDIKVGSVDRGINLIKSRLCSKRVLIVIDDVDSIEQLESLVGENSWLGSGSRVVITTRDEHLLIAHNIEAVYKVKELSYDHALELFSWYAFKKPCPPTNYENLSSHILNYSKGLPLALTVLGSYLFGRSITEWKSAIHKLKNTPSKQISKVLKISFDGLEENEKAMFLDIACFFKGEDKEYVKKILEACDLHPDIGIGVLVDKSLVTVDMNKLWMHDLIQEMAKEIVLSECPKDPSKRSRLWFYQDVLQVLMEQKESNSIEGIRLDVPETERVKISGKALEKMKKLRILMVDNASFSGGVPYLSEELKLIDWPKYPSSTLPPNFYPKRLVSVKMNHSRIKHLWKGVKIFRDLKFLSFSCCEYLSEIPNLSLTPHIESLNLDHCKSLMEVHESVGSLEKLVTLNLAFCSNLKTLPSGFRLKSLRSLLLTGCSNLRNFPEIVEKMASVEEVLLEGTSIKALPQSIEHLIGLKALLLDSCQMLEHVPSSIEKLQYLTCLSLTNCPKIRELPLLSRNTSLIWTDNCKSLQKFPHLYSPSSSFVGVQDFRRVCYMSFVNCHKLIHKQLQDHITNRLFQEVALFSLHLPL</sequence>
<gene>
    <name evidence="6" type="ORF">QN277_000265</name>
</gene>
<dbReference type="GO" id="GO:0007165">
    <property type="term" value="P:signal transduction"/>
    <property type="evidence" value="ECO:0007669"/>
    <property type="project" value="InterPro"/>
</dbReference>
<dbReference type="FunFam" id="3.40.50.10140:FF:000007">
    <property type="entry name" value="Disease resistance protein (TIR-NBS-LRR class)"/>
    <property type="match status" value="1"/>
</dbReference>
<dbReference type="SUPFAM" id="SSF52200">
    <property type="entry name" value="Toll/Interleukin receptor TIR domain"/>
    <property type="match status" value="1"/>
</dbReference>
<dbReference type="GO" id="GO:0006952">
    <property type="term" value="P:defense response"/>
    <property type="evidence" value="ECO:0007669"/>
    <property type="project" value="UniProtKB-KW"/>
</dbReference>
<dbReference type="SUPFAM" id="SSF52058">
    <property type="entry name" value="L domain-like"/>
    <property type="match status" value="1"/>
</dbReference>
<dbReference type="GO" id="GO:0043531">
    <property type="term" value="F:ADP binding"/>
    <property type="evidence" value="ECO:0007669"/>
    <property type="project" value="InterPro"/>
</dbReference>
<dbReference type="Gene3D" id="1.10.8.430">
    <property type="entry name" value="Helical domain of apoptotic protease-activating factors"/>
    <property type="match status" value="1"/>
</dbReference>
<evidence type="ECO:0000313" key="7">
    <source>
        <dbReference type="Proteomes" id="UP001293593"/>
    </source>
</evidence>
<proteinExistence type="predicted"/>
<dbReference type="InterPro" id="IPR035897">
    <property type="entry name" value="Toll_tir_struct_dom_sf"/>
</dbReference>
<dbReference type="Gene3D" id="3.80.10.10">
    <property type="entry name" value="Ribonuclease Inhibitor"/>
    <property type="match status" value="2"/>
</dbReference>
<feature type="domain" description="TIR" evidence="5">
    <location>
        <begin position="11"/>
        <end position="176"/>
    </location>
</feature>
<dbReference type="SMART" id="SM00255">
    <property type="entry name" value="TIR"/>
    <property type="match status" value="1"/>
</dbReference>
<protein>
    <recommendedName>
        <fullName evidence="5">TIR domain-containing protein</fullName>
    </recommendedName>
</protein>
<evidence type="ECO:0000256" key="4">
    <source>
        <dbReference type="ARBA" id="ARBA00023027"/>
    </source>
</evidence>
<dbReference type="PRINTS" id="PR00364">
    <property type="entry name" value="DISEASERSIST"/>
</dbReference>
<dbReference type="PANTHER" id="PTHR11017:SF573">
    <property type="entry name" value="ADP-RIBOSYL CYCLASE_CYCLIC ADP-RIBOSE HYDROLASE"/>
    <property type="match status" value="1"/>
</dbReference>
<keyword evidence="1" id="KW-0433">Leucine-rich repeat</keyword>
<dbReference type="InterPro" id="IPR036390">
    <property type="entry name" value="WH_DNA-bd_sf"/>
</dbReference>
<dbReference type="Pfam" id="PF23282">
    <property type="entry name" value="WHD_ROQ1"/>
    <property type="match status" value="1"/>
</dbReference>
<keyword evidence="7" id="KW-1185">Reference proteome</keyword>
<evidence type="ECO:0000313" key="6">
    <source>
        <dbReference type="EMBL" id="KAK4283300.1"/>
    </source>
</evidence>
<dbReference type="PROSITE" id="PS50104">
    <property type="entry name" value="TIR"/>
    <property type="match status" value="1"/>
</dbReference>
<evidence type="ECO:0000256" key="3">
    <source>
        <dbReference type="ARBA" id="ARBA00022821"/>
    </source>
</evidence>
<dbReference type="SUPFAM" id="SSF52540">
    <property type="entry name" value="P-loop containing nucleoside triphosphate hydrolases"/>
    <property type="match status" value="1"/>
</dbReference>
<dbReference type="SUPFAM" id="SSF46785">
    <property type="entry name" value="Winged helix' DNA-binding domain"/>
    <property type="match status" value="1"/>
</dbReference>
<dbReference type="InterPro" id="IPR058546">
    <property type="entry name" value="RPS4B/Roq1-like_LRR"/>
</dbReference>
<dbReference type="Pfam" id="PF00931">
    <property type="entry name" value="NB-ARC"/>
    <property type="match status" value="1"/>
</dbReference>
<dbReference type="InterPro" id="IPR000157">
    <property type="entry name" value="TIR_dom"/>
</dbReference>
<dbReference type="InterPro" id="IPR032675">
    <property type="entry name" value="LRR_dom_sf"/>
</dbReference>
<dbReference type="InterPro" id="IPR042197">
    <property type="entry name" value="Apaf_helical"/>
</dbReference>
<dbReference type="InterPro" id="IPR058192">
    <property type="entry name" value="WHD_ROQ1-like"/>
</dbReference>
<dbReference type="Proteomes" id="UP001293593">
    <property type="component" value="Unassembled WGS sequence"/>
</dbReference>
<evidence type="ECO:0000259" key="5">
    <source>
        <dbReference type="PROSITE" id="PS50104"/>
    </source>
</evidence>
<keyword evidence="4" id="KW-0520">NAD</keyword>